<dbReference type="AlphaFoldDB" id="A0A0T5VTA2"/>
<evidence type="ECO:0000256" key="2">
    <source>
        <dbReference type="ARBA" id="ARBA00022803"/>
    </source>
</evidence>
<dbReference type="GO" id="GO:0046813">
    <property type="term" value="P:receptor-mediated virion attachment to host cell"/>
    <property type="evidence" value="ECO:0007669"/>
    <property type="project" value="TreeGrafter"/>
</dbReference>
<dbReference type="Proteomes" id="UP000051950">
    <property type="component" value="Unassembled WGS sequence"/>
</dbReference>
<dbReference type="SMART" id="SM00028">
    <property type="entry name" value="TPR"/>
    <property type="match status" value="4"/>
</dbReference>
<reference evidence="4 5" key="1">
    <citation type="submission" date="2015-11" db="EMBL/GenBank/DDBJ databases">
        <title>Sequence of Pedobacter ginsenosidimutans.</title>
        <authorList>
            <person name="Carson E."/>
            <person name="Keyser V."/>
            <person name="Newman J."/>
            <person name="Miller J."/>
        </authorList>
    </citation>
    <scope>NUCLEOTIDE SEQUENCE [LARGE SCALE GENOMIC DNA]</scope>
    <source>
        <strain evidence="4 5">KACC 14530</strain>
    </source>
</reference>
<keyword evidence="5" id="KW-1185">Reference proteome</keyword>
<proteinExistence type="predicted"/>
<evidence type="ECO:0000313" key="4">
    <source>
        <dbReference type="EMBL" id="KRT17105.1"/>
    </source>
</evidence>
<gene>
    <name evidence="4" type="ORF">ASU31_05375</name>
</gene>
<dbReference type="STRING" id="687842.ASU31_05375"/>
<dbReference type="Pfam" id="PF13181">
    <property type="entry name" value="TPR_8"/>
    <property type="match status" value="2"/>
</dbReference>
<dbReference type="RefSeq" id="WP_057931349.1">
    <property type="nucleotide sequence ID" value="NZ_LMZQ01000003.1"/>
</dbReference>
<name>A0A0T5VTA2_9SPHI</name>
<dbReference type="OrthoDB" id="9811837at2"/>
<comment type="caution">
    <text evidence="4">The sequence shown here is derived from an EMBL/GenBank/DDBJ whole genome shotgun (WGS) entry which is preliminary data.</text>
</comment>
<keyword evidence="2 3" id="KW-0802">TPR repeat</keyword>
<dbReference type="GO" id="GO:0009279">
    <property type="term" value="C:cell outer membrane"/>
    <property type="evidence" value="ECO:0007669"/>
    <property type="project" value="TreeGrafter"/>
</dbReference>
<feature type="repeat" description="TPR" evidence="3">
    <location>
        <begin position="205"/>
        <end position="238"/>
    </location>
</feature>
<dbReference type="EMBL" id="LMZQ01000003">
    <property type="protein sequence ID" value="KRT17105.1"/>
    <property type="molecule type" value="Genomic_DNA"/>
</dbReference>
<keyword evidence="1" id="KW-0677">Repeat</keyword>
<dbReference type="InterPro" id="IPR011990">
    <property type="entry name" value="TPR-like_helical_dom_sf"/>
</dbReference>
<sequence length="286" mass="32765">MKKSNSYFTWKNFADNFQNEVTGARDVHTNMLKSGVKENSYTKMDFTFISDKKENLINLGDFIKSHYPYTLSEINSYEGLSEISGETNEIPITSENLLYWVIDMYKRGYEFDAKLDAYGGLYDPNEQSFPDLSSEKESFYFDKALVCYENGDLSGSIINWSLTLNINPRKVDSLYSRAIVKNELYRWKAALGDYNSAITIAPDFTAALLNRGGLKDENGDYQGAIADYEKILSFDHTDSEDKQSAYYNLGNTMLNLKNKELACHNWNKALEFSADYAKDRINKHCV</sequence>
<evidence type="ECO:0000313" key="5">
    <source>
        <dbReference type="Proteomes" id="UP000051950"/>
    </source>
</evidence>
<dbReference type="PANTHER" id="PTHR44858:SF1">
    <property type="entry name" value="UDP-N-ACETYLGLUCOSAMINE--PEPTIDE N-ACETYLGLUCOSAMINYLTRANSFERASE SPINDLY-RELATED"/>
    <property type="match status" value="1"/>
</dbReference>
<protein>
    <submittedName>
        <fullName evidence="4">Uncharacterized protein</fullName>
    </submittedName>
</protein>
<dbReference type="PROSITE" id="PS50005">
    <property type="entry name" value="TPR"/>
    <property type="match status" value="1"/>
</dbReference>
<evidence type="ECO:0000256" key="1">
    <source>
        <dbReference type="ARBA" id="ARBA00022737"/>
    </source>
</evidence>
<dbReference type="SUPFAM" id="SSF48452">
    <property type="entry name" value="TPR-like"/>
    <property type="match status" value="1"/>
</dbReference>
<evidence type="ECO:0000256" key="3">
    <source>
        <dbReference type="PROSITE-ProRule" id="PRU00339"/>
    </source>
</evidence>
<dbReference type="Gene3D" id="1.25.40.10">
    <property type="entry name" value="Tetratricopeptide repeat domain"/>
    <property type="match status" value="2"/>
</dbReference>
<organism evidence="4 5">
    <name type="scientific">Pedobacter ginsenosidimutans</name>
    <dbReference type="NCBI Taxonomy" id="687842"/>
    <lineage>
        <taxon>Bacteria</taxon>
        <taxon>Pseudomonadati</taxon>
        <taxon>Bacteroidota</taxon>
        <taxon>Sphingobacteriia</taxon>
        <taxon>Sphingobacteriales</taxon>
        <taxon>Sphingobacteriaceae</taxon>
        <taxon>Pedobacter</taxon>
    </lineage>
</organism>
<accession>A0A0T5VTA2</accession>
<dbReference type="InterPro" id="IPR019734">
    <property type="entry name" value="TPR_rpt"/>
</dbReference>
<dbReference type="InterPro" id="IPR050498">
    <property type="entry name" value="Ycf3"/>
</dbReference>
<dbReference type="PANTHER" id="PTHR44858">
    <property type="entry name" value="TETRATRICOPEPTIDE REPEAT PROTEIN 6"/>
    <property type="match status" value="1"/>
</dbReference>